<name>A0A8X7V911_BRACI</name>
<dbReference type="Proteomes" id="UP000886595">
    <property type="component" value="Unassembled WGS sequence"/>
</dbReference>
<dbReference type="OrthoDB" id="1129285at2759"/>
<dbReference type="EMBL" id="JAAMPC010000007">
    <property type="protein sequence ID" value="KAG2305341.1"/>
    <property type="molecule type" value="Genomic_DNA"/>
</dbReference>
<gene>
    <name evidence="1" type="ORF">Bca52824_033992</name>
</gene>
<evidence type="ECO:0000313" key="1">
    <source>
        <dbReference type="EMBL" id="KAG2305341.1"/>
    </source>
</evidence>
<reference evidence="1 2" key="1">
    <citation type="submission" date="2020-02" db="EMBL/GenBank/DDBJ databases">
        <authorList>
            <person name="Ma Q."/>
            <person name="Huang Y."/>
            <person name="Song X."/>
            <person name="Pei D."/>
        </authorList>
    </citation>
    <scope>NUCLEOTIDE SEQUENCE [LARGE SCALE GENOMIC DNA]</scope>
    <source>
        <strain evidence="1">Sxm20200214</strain>
        <tissue evidence="1">Leaf</tissue>
    </source>
</reference>
<organism evidence="1 2">
    <name type="scientific">Brassica carinata</name>
    <name type="common">Ethiopian mustard</name>
    <name type="synonym">Abyssinian cabbage</name>
    <dbReference type="NCBI Taxonomy" id="52824"/>
    <lineage>
        <taxon>Eukaryota</taxon>
        <taxon>Viridiplantae</taxon>
        <taxon>Streptophyta</taxon>
        <taxon>Embryophyta</taxon>
        <taxon>Tracheophyta</taxon>
        <taxon>Spermatophyta</taxon>
        <taxon>Magnoliopsida</taxon>
        <taxon>eudicotyledons</taxon>
        <taxon>Gunneridae</taxon>
        <taxon>Pentapetalae</taxon>
        <taxon>rosids</taxon>
        <taxon>malvids</taxon>
        <taxon>Brassicales</taxon>
        <taxon>Brassicaceae</taxon>
        <taxon>Brassiceae</taxon>
        <taxon>Brassica</taxon>
    </lineage>
</organism>
<proteinExistence type="predicted"/>
<protein>
    <submittedName>
        <fullName evidence="1">Uncharacterized protein</fullName>
    </submittedName>
</protein>
<comment type="caution">
    <text evidence="1">The sequence shown here is derived from an EMBL/GenBank/DDBJ whole genome shotgun (WGS) entry which is preliminary data.</text>
</comment>
<dbReference type="AlphaFoldDB" id="A0A8X7V911"/>
<accession>A0A8X7V911</accession>
<sequence>MDLAEEKRAKREMEKKKMREHVDMTAYVSDSHYGIPNRYPYGARVIDEVSTTNNSPTDHDTYPGSRYFSCKFFENNGRHFRQPWVIGVQEEIQRLKKRTNWMADEIDELKKLMR</sequence>
<evidence type="ECO:0000313" key="2">
    <source>
        <dbReference type="Proteomes" id="UP000886595"/>
    </source>
</evidence>
<keyword evidence="2" id="KW-1185">Reference proteome</keyword>